<name>A0A0F9QNG6_9ZZZZ</name>
<dbReference type="Gene3D" id="2.180.10.10">
    <property type="entry name" value="RHS repeat-associated core"/>
    <property type="match status" value="1"/>
</dbReference>
<comment type="caution">
    <text evidence="2">The sequence shown here is derived from an EMBL/GenBank/DDBJ whole genome shotgun (WGS) entry which is preliminary data.</text>
</comment>
<protein>
    <recommendedName>
        <fullName evidence="3">RHS repeat protein</fullName>
    </recommendedName>
</protein>
<organism evidence="2">
    <name type="scientific">marine sediment metagenome</name>
    <dbReference type="NCBI Taxonomy" id="412755"/>
    <lineage>
        <taxon>unclassified sequences</taxon>
        <taxon>metagenomes</taxon>
        <taxon>ecological metagenomes</taxon>
    </lineage>
</organism>
<reference evidence="2" key="1">
    <citation type="journal article" date="2015" name="Nature">
        <title>Complex archaea that bridge the gap between prokaryotes and eukaryotes.</title>
        <authorList>
            <person name="Spang A."/>
            <person name="Saw J.H."/>
            <person name="Jorgensen S.L."/>
            <person name="Zaremba-Niedzwiedzka K."/>
            <person name="Martijn J."/>
            <person name="Lind A.E."/>
            <person name="van Eijk R."/>
            <person name="Schleper C."/>
            <person name="Guy L."/>
            <person name="Ettema T.J."/>
        </authorList>
    </citation>
    <scope>NUCLEOTIDE SEQUENCE</scope>
</reference>
<dbReference type="AlphaFoldDB" id="A0A0F9QNG6"/>
<feature type="non-terminal residue" evidence="2">
    <location>
        <position position="1"/>
    </location>
</feature>
<evidence type="ECO:0000256" key="1">
    <source>
        <dbReference type="SAM" id="MobiDB-lite"/>
    </source>
</evidence>
<evidence type="ECO:0000313" key="2">
    <source>
        <dbReference type="EMBL" id="KKN06838.1"/>
    </source>
</evidence>
<gene>
    <name evidence="2" type="ORF">LCGC14_1073280</name>
</gene>
<proteinExistence type="predicted"/>
<evidence type="ECO:0008006" key="3">
    <source>
        <dbReference type="Google" id="ProtNLM"/>
    </source>
</evidence>
<accession>A0A0F9QNG6</accession>
<sequence>NGKGRLCQVQDQTGTTTYAYGPKGKLVQEDRLVLGVNYVTGYQYDDNGNLEVLVYPSGRTATYVHDNADKITDVLTTPPGGAQQSVSSLGKRPLFPGMLERGGRPIRR</sequence>
<dbReference type="EMBL" id="LAZR01004639">
    <property type="protein sequence ID" value="KKN06838.1"/>
    <property type="molecule type" value="Genomic_DNA"/>
</dbReference>
<feature type="region of interest" description="Disordered" evidence="1">
    <location>
        <begin position="77"/>
        <end position="108"/>
    </location>
</feature>